<evidence type="ECO:0000313" key="2">
    <source>
        <dbReference type="Proteomes" id="UP000287651"/>
    </source>
</evidence>
<organism evidence="1 2">
    <name type="scientific">Ensete ventricosum</name>
    <name type="common">Abyssinian banana</name>
    <name type="synonym">Musa ensete</name>
    <dbReference type="NCBI Taxonomy" id="4639"/>
    <lineage>
        <taxon>Eukaryota</taxon>
        <taxon>Viridiplantae</taxon>
        <taxon>Streptophyta</taxon>
        <taxon>Embryophyta</taxon>
        <taxon>Tracheophyta</taxon>
        <taxon>Spermatophyta</taxon>
        <taxon>Magnoliopsida</taxon>
        <taxon>Liliopsida</taxon>
        <taxon>Zingiberales</taxon>
        <taxon>Musaceae</taxon>
        <taxon>Ensete</taxon>
    </lineage>
</organism>
<dbReference type="EMBL" id="AMZH03027781">
    <property type="protein sequence ID" value="RRT33998.1"/>
    <property type="molecule type" value="Genomic_DNA"/>
</dbReference>
<reference evidence="1 2" key="1">
    <citation type="journal article" date="2014" name="Agronomy (Basel)">
        <title>A Draft Genome Sequence for Ensete ventricosum, the Drought-Tolerant Tree Against Hunger.</title>
        <authorList>
            <person name="Harrison J."/>
            <person name="Moore K.A."/>
            <person name="Paszkiewicz K."/>
            <person name="Jones T."/>
            <person name="Grant M."/>
            <person name="Ambacheew D."/>
            <person name="Muzemil S."/>
            <person name="Studholme D.J."/>
        </authorList>
    </citation>
    <scope>NUCLEOTIDE SEQUENCE [LARGE SCALE GENOMIC DNA]</scope>
</reference>
<comment type="caution">
    <text evidence="1">The sequence shown here is derived from an EMBL/GenBank/DDBJ whole genome shotgun (WGS) entry which is preliminary data.</text>
</comment>
<sequence>HHHHRNGGVQLVTSTSTSCRNLRARASLSGCVSSTQSAATQLGCGAHRVEDELRAVAITRIDSAP</sequence>
<dbReference type="Proteomes" id="UP000287651">
    <property type="component" value="Unassembled WGS sequence"/>
</dbReference>
<gene>
    <name evidence="1" type="ORF">B296_00056978</name>
</gene>
<proteinExistence type="predicted"/>
<dbReference type="AlphaFoldDB" id="A0A426X3D9"/>
<accession>A0A426X3D9</accession>
<name>A0A426X3D9_ENSVE</name>
<evidence type="ECO:0000313" key="1">
    <source>
        <dbReference type="EMBL" id="RRT33998.1"/>
    </source>
</evidence>
<feature type="non-terminal residue" evidence="1">
    <location>
        <position position="1"/>
    </location>
</feature>
<protein>
    <submittedName>
        <fullName evidence="1">Uncharacterized protein</fullName>
    </submittedName>
</protein>